<feature type="chain" id="PRO_5008116153" evidence="4">
    <location>
        <begin position="22"/>
        <end position="86"/>
    </location>
</feature>
<name>A0A182C5Y1_9SAUR</name>
<keyword evidence="2" id="KW-0964">Secreted</keyword>
<dbReference type="GO" id="GO:0090729">
    <property type="term" value="F:toxin activity"/>
    <property type="evidence" value="ECO:0007669"/>
    <property type="project" value="InterPro"/>
</dbReference>
<dbReference type="Gene3D" id="2.10.60.10">
    <property type="entry name" value="CD59"/>
    <property type="match status" value="1"/>
</dbReference>
<evidence type="ECO:0000256" key="2">
    <source>
        <dbReference type="ARBA" id="ARBA00022525"/>
    </source>
</evidence>
<dbReference type="AlphaFoldDB" id="A0A182C5Y1"/>
<dbReference type="EMBL" id="GEHL01006907">
    <property type="protein sequence ID" value="JAS03139.1"/>
    <property type="molecule type" value="Transcribed_RNA"/>
</dbReference>
<dbReference type="InterPro" id="IPR045860">
    <property type="entry name" value="Snake_toxin-like_sf"/>
</dbReference>
<dbReference type="InterPro" id="IPR003571">
    <property type="entry name" value="Snake_3FTx"/>
</dbReference>
<sequence>MKTLLLSLVVVAFVYLDSSYSIICYMHPRPKLLSTVQNCPHAKACYTNKSGLLGLNIISKGCATNCTFPAAGEKIELCTEDYCNNL</sequence>
<protein>
    <submittedName>
        <fullName evidence="5">Three finger toxins</fullName>
    </submittedName>
</protein>
<proteinExistence type="predicted"/>
<evidence type="ECO:0000313" key="5">
    <source>
        <dbReference type="EMBL" id="JAS03139.1"/>
    </source>
</evidence>
<keyword evidence="3" id="KW-1015">Disulfide bond</keyword>
<feature type="signal peptide" evidence="4">
    <location>
        <begin position="1"/>
        <end position="21"/>
    </location>
</feature>
<evidence type="ECO:0000256" key="3">
    <source>
        <dbReference type="ARBA" id="ARBA00023157"/>
    </source>
</evidence>
<dbReference type="CDD" id="cd00206">
    <property type="entry name" value="TFP_snake_toxin"/>
    <property type="match status" value="1"/>
</dbReference>
<reference evidence="5" key="1">
    <citation type="submission" date="2016-03" db="EMBL/GenBank/DDBJ databases">
        <title>Trends in the evolution of snake toxins underscored by an integrative omics approach to profile the venom of the colubrid Phalotris mertensi.</title>
        <authorList>
            <person name="Campos P.F."/>
            <person name="Silva D.A."/>
            <person name="Zelanis A."/>
            <person name="Paes Leme A.F."/>
            <person name="Rocha M.M."/>
            <person name="Menezes M.C."/>
            <person name="Serrano S.M."/>
            <person name="Junqueira de Azevedo I.L."/>
        </authorList>
    </citation>
    <scope>NUCLEOTIDE SEQUENCE</scope>
    <source>
        <strain evidence="5">Eukaryotic</strain>
        <tissue evidence="5">Venom gland</tissue>
    </source>
</reference>
<comment type="subcellular location">
    <subcellularLocation>
        <location evidence="1">Secreted</location>
    </subcellularLocation>
</comment>
<evidence type="ECO:0000256" key="4">
    <source>
        <dbReference type="SAM" id="SignalP"/>
    </source>
</evidence>
<keyword evidence="4" id="KW-0732">Signal</keyword>
<evidence type="ECO:0000256" key="1">
    <source>
        <dbReference type="ARBA" id="ARBA00004613"/>
    </source>
</evidence>
<organism evidence="5">
    <name type="scientific">Phalotris mertensi</name>
    <dbReference type="NCBI Taxonomy" id="1260334"/>
    <lineage>
        <taxon>Eukaryota</taxon>
        <taxon>Metazoa</taxon>
        <taxon>Chordata</taxon>
        <taxon>Craniata</taxon>
        <taxon>Vertebrata</taxon>
        <taxon>Euteleostomi</taxon>
        <taxon>Lepidosauria</taxon>
        <taxon>Squamata</taxon>
        <taxon>Bifurcata</taxon>
        <taxon>Unidentata</taxon>
        <taxon>Episquamata</taxon>
        <taxon>Toxicofera</taxon>
        <taxon>Serpentes</taxon>
        <taxon>Colubroidea</taxon>
        <taxon>Dipsadidae</taxon>
        <taxon>Phalotris</taxon>
    </lineage>
</organism>
<dbReference type="SUPFAM" id="SSF57302">
    <property type="entry name" value="Snake toxin-like"/>
    <property type="match status" value="1"/>
</dbReference>
<accession>A0A182C5Y1</accession>
<dbReference type="GO" id="GO:0005576">
    <property type="term" value="C:extracellular region"/>
    <property type="evidence" value="ECO:0007669"/>
    <property type="project" value="UniProtKB-SubCell"/>
</dbReference>